<keyword evidence="3" id="KW-1185">Reference proteome</keyword>
<feature type="compositionally biased region" description="Low complexity" evidence="1">
    <location>
        <begin position="44"/>
        <end position="65"/>
    </location>
</feature>
<sequence length="65" mass="6860">MAEDEQEGRDAEAFLLIEGRLLGLVLFPYAMAEVERVPPANDTAPGAAPQEGPQPGEDGPRQPSG</sequence>
<dbReference type="Proteomes" id="UP000597507">
    <property type="component" value="Unassembled WGS sequence"/>
</dbReference>
<proteinExistence type="predicted"/>
<name>A0A8J2ZE38_9PROT</name>
<organism evidence="2 3">
    <name type="scientific">Caldovatus sediminis</name>
    <dbReference type="NCBI Taxonomy" id="2041189"/>
    <lineage>
        <taxon>Bacteria</taxon>
        <taxon>Pseudomonadati</taxon>
        <taxon>Pseudomonadota</taxon>
        <taxon>Alphaproteobacteria</taxon>
        <taxon>Acetobacterales</taxon>
        <taxon>Roseomonadaceae</taxon>
        <taxon>Caldovatus</taxon>
    </lineage>
</organism>
<dbReference type="EMBL" id="BMKS01000014">
    <property type="protein sequence ID" value="GGG45899.1"/>
    <property type="molecule type" value="Genomic_DNA"/>
</dbReference>
<protein>
    <submittedName>
        <fullName evidence="2">Uncharacterized protein</fullName>
    </submittedName>
</protein>
<evidence type="ECO:0000313" key="3">
    <source>
        <dbReference type="Proteomes" id="UP000597507"/>
    </source>
</evidence>
<dbReference type="RefSeq" id="WP_188902888.1">
    <property type="nucleotide sequence ID" value="NZ_BMKS01000014.1"/>
</dbReference>
<evidence type="ECO:0000313" key="2">
    <source>
        <dbReference type="EMBL" id="GGG45899.1"/>
    </source>
</evidence>
<feature type="region of interest" description="Disordered" evidence="1">
    <location>
        <begin position="37"/>
        <end position="65"/>
    </location>
</feature>
<comment type="caution">
    <text evidence="2">The sequence shown here is derived from an EMBL/GenBank/DDBJ whole genome shotgun (WGS) entry which is preliminary data.</text>
</comment>
<reference evidence="2 3" key="1">
    <citation type="journal article" date="2014" name="Int. J. Syst. Evol. Microbiol.">
        <title>Complete genome sequence of Corynebacterium casei LMG S-19264T (=DSM 44701T), isolated from a smear-ripened cheese.</title>
        <authorList>
            <consortium name="US DOE Joint Genome Institute (JGI-PGF)"/>
            <person name="Walter F."/>
            <person name="Albersmeier A."/>
            <person name="Kalinowski J."/>
            <person name="Ruckert C."/>
        </authorList>
    </citation>
    <scope>NUCLEOTIDE SEQUENCE [LARGE SCALE GENOMIC DNA]</scope>
    <source>
        <strain evidence="2 3">CGMCC 1.16330</strain>
    </source>
</reference>
<accession>A0A8J2ZE38</accession>
<dbReference type="AlphaFoldDB" id="A0A8J2ZE38"/>
<gene>
    <name evidence="2" type="ORF">GCM10010964_36600</name>
</gene>
<evidence type="ECO:0000256" key="1">
    <source>
        <dbReference type="SAM" id="MobiDB-lite"/>
    </source>
</evidence>